<comment type="caution">
    <text evidence="2">The sequence shown here is derived from an EMBL/GenBank/DDBJ whole genome shotgun (WGS) entry which is preliminary data.</text>
</comment>
<dbReference type="AlphaFoldDB" id="A0A4Y4D127"/>
<sequence>MPADSPTPVIVDARGLMPPEPLNLTLEALDTLPPDGEVILLLYREPGPLYDILRRNGYVHRTETNSNGEFSIHIRHATAP</sequence>
<reference evidence="2 3" key="1">
    <citation type="submission" date="2019-06" db="EMBL/GenBank/DDBJ databases">
        <title>Whole genome shotgun sequence of Zoogloea ramigera NBRC 15342.</title>
        <authorList>
            <person name="Hosoyama A."/>
            <person name="Uohara A."/>
            <person name="Ohji S."/>
            <person name="Ichikawa N."/>
        </authorList>
    </citation>
    <scope>NUCLEOTIDE SEQUENCE [LARGE SCALE GENOMIC DNA]</scope>
    <source>
        <strain evidence="2 3">NBRC 15342</strain>
    </source>
</reference>
<evidence type="ECO:0000313" key="3">
    <source>
        <dbReference type="Proteomes" id="UP000318422"/>
    </source>
</evidence>
<name>A0A4Y4D127_ZOORA</name>
<proteinExistence type="predicted"/>
<gene>
    <name evidence="2" type="ORF">ZRA01_33560</name>
</gene>
<feature type="domain" description="DUF2249" evidence="1">
    <location>
        <begin position="11"/>
        <end position="76"/>
    </location>
</feature>
<evidence type="ECO:0000313" key="2">
    <source>
        <dbReference type="EMBL" id="GEC97283.1"/>
    </source>
</evidence>
<dbReference type="Proteomes" id="UP000318422">
    <property type="component" value="Unassembled WGS sequence"/>
</dbReference>
<dbReference type="CDD" id="cd00291">
    <property type="entry name" value="SirA_YedF_YeeD"/>
    <property type="match status" value="1"/>
</dbReference>
<dbReference type="Pfam" id="PF10006">
    <property type="entry name" value="DUF2249"/>
    <property type="match status" value="1"/>
</dbReference>
<dbReference type="SUPFAM" id="SSF64307">
    <property type="entry name" value="SirA-like"/>
    <property type="match status" value="1"/>
</dbReference>
<dbReference type="Gene3D" id="3.30.110.40">
    <property type="entry name" value="TusA-like domain"/>
    <property type="match status" value="1"/>
</dbReference>
<dbReference type="EMBL" id="BJNV01000074">
    <property type="protein sequence ID" value="GEC97283.1"/>
    <property type="molecule type" value="Genomic_DNA"/>
</dbReference>
<dbReference type="RefSeq" id="WP_141354442.1">
    <property type="nucleotide sequence ID" value="NZ_BJNV01000074.1"/>
</dbReference>
<dbReference type="InterPro" id="IPR036868">
    <property type="entry name" value="TusA-like_sf"/>
</dbReference>
<dbReference type="InterPro" id="IPR018720">
    <property type="entry name" value="DUF2249"/>
</dbReference>
<keyword evidence="3" id="KW-1185">Reference proteome</keyword>
<dbReference type="OrthoDB" id="151621at2"/>
<protein>
    <recommendedName>
        <fullName evidence="1">DUF2249 domain-containing protein</fullName>
    </recommendedName>
</protein>
<evidence type="ECO:0000259" key="1">
    <source>
        <dbReference type="Pfam" id="PF10006"/>
    </source>
</evidence>
<accession>A0A4Y4D127</accession>
<organism evidence="2 3">
    <name type="scientific">Zoogloea ramigera</name>
    <dbReference type="NCBI Taxonomy" id="350"/>
    <lineage>
        <taxon>Bacteria</taxon>
        <taxon>Pseudomonadati</taxon>
        <taxon>Pseudomonadota</taxon>
        <taxon>Betaproteobacteria</taxon>
        <taxon>Rhodocyclales</taxon>
        <taxon>Zoogloeaceae</taxon>
        <taxon>Zoogloea</taxon>
    </lineage>
</organism>